<evidence type="ECO:0000313" key="3">
    <source>
        <dbReference type="EMBL" id="EGY78221.1"/>
    </source>
</evidence>
<dbReference type="PANTHER" id="PTHR46889:SF4">
    <property type="entry name" value="TRANSPOSASE INSO FOR INSERTION SEQUENCE ELEMENT IS911B-RELATED"/>
    <property type="match status" value="1"/>
</dbReference>
<dbReference type="Pfam" id="PF00665">
    <property type="entry name" value="rve"/>
    <property type="match status" value="1"/>
</dbReference>
<dbReference type="InterPro" id="IPR050900">
    <property type="entry name" value="Transposase_IS3/IS150/IS904"/>
</dbReference>
<proteinExistence type="predicted"/>
<dbReference type="NCBIfam" id="NF033516">
    <property type="entry name" value="transpos_IS3"/>
    <property type="match status" value="1"/>
</dbReference>
<dbReference type="Gene3D" id="3.30.420.10">
    <property type="entry name" value="Ribonuclease H-like superfamily/Ribonuclease H"/>
    <property type="match status" value="1"/>
</dbReference>
<dbReference type="InterPro" id="IPR012337">
    <property type="entry name" value="RNaseH-like_sf"/>
</dbReference>
<dbReference type="GO" id="GO:0015074">
    <property type="term" value="P:DNA integration"/>
    <property type="evidence" value="ECO:0007669"/>
    <property type="project" value="InterPro"/>
</dbReference>
<dbReference type="AlphaFoldDB" id="G4CW97"/>
<dbReference type="InterPro" id="IPR001584">
    <property type="entry name" value="Integrase_cat-core"/>
</dbReference>
<gene>
    <name evidence="3" type="ORF">HMPREF9153_0804</name>
</gene>
<name>G4CW97_9ACTN</name>
<dbReference type="PATRIC" id="fig|997355.3.peg.787"/>
<dbReference type="PROSITE" id="PS50994">
    <property type="entry name" value="INTEGRASE"/>
    <property type="match status" value="1"/>
</dbReference>
<dbReference type="InterPro" id="IPR048020">
    <property type="entry name" value="Transpos_IS3"/>
</dbReference>
<evidence type="ECO:0000313" key="4">
    <source>
        <dbReference type="Proteomes" id="UP000005332"/>
    </source>
</evidence>
<dbReference type="GO" id="GO:0003676">
    <property type="term" value="F:nucleic acid binding"/>
    <property type="evidence" value="ECO:0007669"/>
    <property type="project" value="InterPro"/>
</dbReference>
<dbReference type="InterPro" id="IPR036397">
    <property type="entry name" value="RNaseH_sf"/>
</dbReference>
<dbReference type="EMBL" id="AGBA01000009">
    <property type="protein sequence ID" value="EGY78221.1"/>
    <property type="molecule type" value="Genomic_DNA"/>
</dbReference>
<dbReference type="HOGENOM" id="CLU_027402_4_0_11"/>
<reference evidence="3 4" key="1">
    <citation type="submission" date="2011-06" db="EMBL/GenBank/DDBJ databases">
        <authorList>
            <person name="Muzny D."/>
            <person name="Qin X."/>
            <person name="Deng J."/>
            <person name="Jiang H."/>
            <person name="Liu Y."/>
            <person name="Qu J."/>
            <person name="Song X.-Z."/>
            <person name="Zhang L."/>
            <person name="Thornton R."/>
            <person name="Coyle M."/>
            <person name="Francisco L."/>
            <person name="Jackson L."/>
            <person name="Javaid M."/>
            <person name="Korchina V."/>
            <person name="Kovar C."/>
            <person name="Mata R."/>
            <person name="Mathew T."/>
            <person name="Ngo R."/>
            <person name="Nguyen L."/>
            <person name="Nguyen N."/>
            <person name="Okwuonu G."/>
            <person name="Ongeri F."/>
            <person name="Pham C."/>
            <person name="Simmons D."/>
            <person name="Wilczek-Boney K."/>
            <person name="Hale W."/>
            <person name="Jakkamsetti A."/>
            <person name="Pham P."/>
            <person name="Ruth R."/>
            <person name="San Lucas F."/>
            <person name="Warren J."/>
            <person name="Zhang J."/>
            <person name="Zhao Z."/>
            <person name="Zhou C."/>
            <person name="Zhu D."/>
            <person name="Lee S."/>
            <person name="Bess C."/>
            <person name="Blankenburg K."/>
            <person name="Forbes L."/>
            <person name="Fu Q."/>
            <person name="Gubbala S."/>
            <person name="Hirani K."/>
            <person name="Jayaseelan J.C."/>
            <person name="Lara F."/>
            <person name="Munidasa M."/>
            <person name="Palculict T."/>
            <person name="Patil S."/>
            <person name="Pu L.-L."/>
            <person name="Saada N."/>
            <person name="Tang L."/>
            <person name="Weissenberger G."/>
            <person name="Zhu Y."/>
            <person name="Hemphill L."/>
            <person name="Shang Y."/>
            <person name="Youmans B."/>
            <person name="Ayvaz T."/>
            <person name="Ross M."/>
            <person name="Santibanez J."/>
            <person name="Aqrawi P."/>
            <person name="Gross S."/>
            <person name="Joshi V."/>
            <person name="Fowler G."/>
            <person name="Nazareth L."/>
            <person name="Reid J."/>
            <person name="Worley K."/>
            <person name="Petrosino J."/>
            <person name="Highlander S."/>
            <person name="Gibbs R."/>
        </authorList>
    </citation>
    <scope>NUCLEOTIDE SEQUENCE [LARGE SCALE GENOMIC DNA]</scope>
    <source>
        <strain evidence="3 4">ATCC 25577</strain>
    </source>
</reference>
<feature type="domain" description="Integrase catalytic" evidence="2">
    <location>
        <begin position="84"/>
        <end position="251"/>
    </location>
</feature>
<keyword evidence="4" id="KW-1185">Reference proteome</keyword>
<dbReference type="Pfam" id="PF13333">
    <property type="entry name" value="rve_2"/>
    <property type="match status" value="1"/>
</dbReference>
<evidence type="ECO:0000256" key="1">
    <source>
        <dbReference type="SAM" id="MobiDB-lite"/>
    </source>
</evidence>
<dbReference type="SUPFAM" id="SSF53098">
    <property type="entry name" value="Ribonuclease H-like"/>
    <property type="match status" value="1"/>
</dbReference>
<protein>
    <submittedName>
        <fullName evidence="3">Integrase</fullName>
    </submittedName>
</protein>
<organism evidence="3 4">
    <name type="scientific">Cutibacterium avidum ATCC 25577</name>
    <dbReference type="NCBI Taxonomy" id="997355"/>
    <lineage>
        <taxon>Bacteria</taxon>
        <taxon>Bacillati</taxon>
        <taxon>Actinomycetota</taxon>
        <taxon>Actinomycetes</taxon>
        <taxon>Propionibacteriales</taxon>
        <taxon>Propionibacteriaceae</taxon>
        <taxon>Cutibacterium</taxon>
    </lineage>
</organism>
<comment type="caution">
    <text evidence="3">The sequence shown here is derived from an EMBL/GenBank/DDBJ whole genome shotgun (WGS) entry which is preliminary data.</text>
</comment>
<feature type="region of interest" description="Disordered" evidence="1">
    <location>
        <begin position="234"/>
        <end position="263"/>
    </location>
</feature>
<evidence type="ECO:0000259" key="2">
    <source>
        <dbReference type="PROSITE" id="PS50994"/>
    </source>
</evidence>
<sequence>MSDAVVEKRLQALREQPFNATLGSRKTWRLLNTTEPTLPVARCTVERRMRALGMVGIGPGRSIRTTRPAACSRQPADLVRRDFTAEHPNLRWVVDFTYVRTWSGFCYTAFVMDLYSRRIVGWSTSSRMDTDFVLSALEHAVWQRKDRDGRSLAGLVHHSDHGSQYLSIRYTGRLLSEGIEASTGAVGSSYDNAAAEALNKSYKRELVWTRSWKGRDDLEAATASWVEWYNHTRPHRTNPDELPPATVEDRYYDHTTTPASAAA</sequence>
<dbReference type="Proteomes" id="UP000005332">
    <property type="component" value="Unassembled WGS sequence"/>
</dbReference>
<feature type="compositionally biased region" description="Polar residues" evidence="1">
    <location>
        <begin position="254"/>
        <end position="263"/>
    </location>
</feature>
<accession>G4CW97</accession>
<dbReference type="PANTHER" id="PTHR46889">
    <property type="entry name" value="TRANSPOSASE INSF FOR INSERTION SEQUENCE IS3B-RELATED"/>
    <property type="match status" value="1"/>
</dbReference>